<proteinExistence type="predicted"/>
<dbReference type="AlphaFoldDB" id="A0A5M6DNE0"/>
<dbReference type="RefSeq" id="WP_150087833.1">
    <property type="nucleotide sequence ID" value="NZ_VWSF01000004.1"/>
</dbReference>
<gene>
    <name evidence="1" type="ORF">F0145_08235</name>
</gene>
<evidence type="ECO:0008006" key="3">
    <source>
        <dbReference type="Google" id="ProtNLM"/>
    </source>
</evidence>
<reference evidence="1 2" key="1">
    <citation type="submission" date="2019-09" db="EMBL/GenBank/DDBJ databases">
        <title>Genome sequence and assembly of Adhaeribacter sp.</title>
        <authorList>
            <person name="Chhetri G."/>
        </authorList>
    </citation>
    <scope>NUCLEOTIDE SEQUENCE [LARGE SCALE GENOMIC DNA]</scope>
    <source>
        <strain evidence="1 2">DK36</strain>
    </source>
</reference>
<organism evidence="1 2">
    <name type="scientific">Adhaeribacter rhizoryzae</name>
    <dbReference type="NCBI Taxonomy" id="2607907"/>
    <lineage>
        <taxon>Bacteria</taxon>
        <taxon>Pseudomonadati</taxon>
        <taxon>Bacteroidota</taxon>
        <taxon>Cytophagia</taxon>
        <taxon>Cytophagales</taxon>
        <taxon>Hymenobacteraceae</taxon>
        <taxon>Adhaeribacter</taxon>
    </lineage>
</organism>
<comment type="caution">
    <text evidence="1">The sequence shown here is derived from an EMBL/GenBank/DDBJ whole genome shotgun (WGS) entry which is preliminary data.</text>
</comment>
<dbReference type="Proteomes" id="UP000323426">
    <property type="component" value="Unassembled WGS sequence"/>
</dbReference>
<protein>
    <recommendedName>
        <fullName evidence="3">VCBS repeat-containing protein</fullName>
    </recommendedName>
</protein>
<dbReference type="EMBL" id="VWSF01000004">
    <property type="protein sequence ID" value="KAA5547916.1"/>
    <property type="molecule type" value="Genomic_DNA"/>
</dbReference>
<keyword evidence="2" id="KW-1185">Reference proteome</keyword>
<accession>A0A5M6DNE0</accession>
<sequence>MKAPLKAKTTVLFFLPVLLLFNCSEPKNSNPVVTKAVPVELPKWTWAILEAENFKEKYEYNFQINPFYLQADFDKDGFLDIAILIKESATSKTGLMVLRQQKEQPEIFGAGQQNTLGTEDWNWLQTWKTENVLPAGADVQPAGAVLILLPKAKNQIAPWLFWQEEKWQWKID</sequence>
<evidence type="ECO:0000313" key="1">
    <source>
        <dbReference type="EMBL" id="KAA5547916.1"/>
    </source>
</evidence>
<evidence type="ECO:0000313" key="2">
    <source>
        <dbReference type="Proteomes" id="UP000323426"/>
    </source>
</evidence>
<name>A0A5M6DNE0_9BACT</name>